<proteinExistence type="predicted"/>
<keyword evidence="2" id="KW-1185">Reference proteome</keyword>
<dbReference type="InterPro" id="IPR029063">
    <property type="entry name" value="SAM-dependent_MTases_sf"/>
</dbReference>
<dbReference type="InterPro" id="IPR010342">
    <property type="entry name" value="DUF938"/>
</dbReference>
<name>A0ABU5DIU1_9BURK</name>
<sequence>MTMTAALHSPAADRNKQVILDVLLKALPRRGRALEIASGSGQHVAHFAAAMPGWQWLASDPSPQALASIAALWPEGLTPLQLDVLQSPWPLPASHQEVDAIFSANMLHISPWATCAALMQGAARHLTADGKLLVYGPFIVPGTPTALSNEAFDADLRGRNPAWGLRSLVDVQDEAKAAGLRLVNTTPMPANNLMLEFQRSET</sequence>
<organism evidence="1 2">
    <name type="scientific">Roseateles agri</name>
    <dbReference type="NCBI Taxonomy" id="3098619"/>
    <lineage>
        <taxon>Bacteria</taxon>
        <taxon>Pseudomonadati</taxon>
        <taxon>Pseudomonadota</taxon>
        <taxon>Betaproteobacteria</taxon>
        <taxon>Burkholderiales</taxon>
        <taxon>Sphaerotilaceae</taxon>
        <taxon>Roseateles</taxon>
    </lineage>
</organism>
<dbReference type="PANTHER" id="PTHR20974:SF0">
    <property type="entry name" value="UPF0585 PROTEIN CG18661"/>
    <property type="match status" value="1"/>
</dbReference>
<dbReference type="Gene3D" id="3.40.50.150">
    <property type="entry name" value="Vaccinia Virus protein VP39"/>
    <property type="match status" value="1"/>
</dbReference>
<dbReference type="EMBL" id="JAXCLA010000005">
    <property type="protein sequence ID" value="MDY0746064.1"/>
    <property type="molecule type" value="Genomic_DNA"/>
</dbReference>
<protein>
    <submittedName>
        <fullName evidence="1">DUF938 domain-containing protein</fullName>
    </submittedName>
</protein>
<evidence type="ECO:0000313" key="2">
    <source>
        <dbReference type="Proteomes" id="UP001285263"/>
    </source>
</evidence>
<accession>A0ABU5DIU1</accession>
<dbReference type="SUPFAM" id="SSF53335">
    <property type="entry name" value="S-adenosyl-L-methionine-dependent methyltransferases"/>
    <property type="match status" value="1"/>
</dbReference>
<evidence type="ECO:0000313" key="1">
    <source>
        <dbReference type="EMBL" id="MDY0746064.1"/>
    </source>
</evidence>
<dbReference type="PANTHER" id="PTHR20974">
    <property type="entry name" value="UPF0585 PROTEIN CG18661"/>
    <property type="match status" value="1"/>
</dbReference>
<comment type="caution">
    <text evidence="1">The sequence shown here is derived from an EMBL/GenBank/DDBJ whole genome shotgun (WGS) entry which is preliminary data.</text>
</comment>
<reference evidence="1 2" key="1">
    <citation type="submission" date="2023-11" db="EMBL/GenBank/DDBJ databases">
        <title>Paucibacter sp. nov., isolated from fresh soil in Korea.</title>
        <authorList>
            <person name="Le N.T.T."/>
        </authorList>
    </citation>
    <scope>NUCLEOTIDE SEQUENCE [LARGE SCALE GENOMIC DNA]</scope>
    <source>
        <strain evidence="1 2">R3-3</strain>
    </source>
</reference>
<gene>
    <name evidence="1" type="ORF">SNE35_16205</name>
</gene>
<dbReference type="Pfam" id="PF06080">
    <property type="entry name" value="DUF938"/>
    <property type="match status" value="1"/>
</dbReference>
<dbReference type="Proteomes" id="UP001285263">
    <property type="component" value="Unassembled WGS sequence"/>
</dbReference>
<dbReference type="RefSeq" id="WP_320423965.1">
    <property type="nucleotide sequence ID" value="NZ_JAXCLA010000005.1"/>
</dbReference>